<dbReference type="RefSeq" id="WP_151112297.1">
    <property type="nucleotide sequence ID" value="NZ_WKJQ01000001.1"/>
</dbReference>
<organism evidence="1 2">
    <name type="scientific">Haloferax marinum</name>
    <dbReference type="NCBI Taxonomy" id="2666143"/>
    <lineage>
        <taxon>Archaea</taxon>
        <taxon>Methanobacteriati</taxon>
        <taxon>Methanobacteriota</taxon>
        <taxon>Stenosarchaea group</taxon>
        <taxon>Halobacteria</taxon>
        <taxon>Halobacteriales</taxon>
        <taxon>Haloferacaceae</taxon>
        <taxon>Haloferax</taxon>
    </lineage>
</organism>
<sequence>MKNIQKSRAEKLAEHYNVLPESEQTIHKTESYNKTLDFFDKTEVLEIAAADPKKPFIWEKLDIEVHRHIDVNRDYGFASVIGFDDVDGQETYDLAFFFVSEWIAALQQEIEDIYSPNGDLHVA</sequence>
<comment type="caution">
    <text evidence="1">The sequence shown here is derived from an EMBL/GenBank/DDBJ whole genome shotgun (WGS) entry which is preliminary data.</text>
</comment>
<name>A0A6A8G853_9EURY</name>
<accession>A0A6A8G853</accession>
<reference evidence="1 2" key="1">
    <citation type="submission" date="2019-11" db="EMBL/GenBank/DDBJ databases">
        <title>Whole genome sequence of Haloferax sp. MBLA0078.</title>
        <authorList>
            <person name="Seo M.-J."/>
            <person name="Cho E.-S."/>
        </authorList>
    </citation>
    <scope>NUCLEOTIDE SEQUENCE [LARGE SCALE GENOMIC DNA]</scope>
    <source>
        <strain evidence="1 2">MBLA0078</strain>
    </source>
</reference>
<dbReference type="EMBL" id="WKJQ01000001">
    <property type="protein sequence ID" value="MRW97201.1"/>
    <property type="molecule type" value="Genomic_DNA"/>
</dbReference>
<dbReference type="AlphaFoldDB" id="A0A6A8G853"/>
<proteinExistence type="predicted"/>
<evidence type="ECO:0000313" key="1">
    <source>
        <dbReference type="EMBL" id="MRW97201.1"/>
    </source>
</evidence>
<protein>
    <submittedName>
        <fullName evidence="1">Uncharacterized protein</fullName>
    </submittedName>
</protein>
<gene>
    <name evidence="1" type="ORF">GJR99_11540</name>
</gene>
<evidence type="ECO:0000313" key="2">
    <source>
        <dbReference type="Proteomes" id="UP000443423"/>
    </source>
</evidence>
<dbReference type="Proteomes" id="UP000443423">
    <property type="component" value="Unassembled WGS sequence"/>
</dbReference>
<keyword evidence="2" id="KW-1185">Reference proteome</keyword>